<dbReference type="HOGENOM" id="CLU_020626_7_1_2"/>
<dbReference type="InterPro" id="IPR009057">
    <property type="entry name" value="Homeodomain-like_sf"/>
</dbReference>
<keyword evidence="3" id="KW-0233">DNA recombination</keyword>
<protein>
    <submittedName>
        <fullName evidence="6">Transposase</fullName>
    </submittedName>
</protein>
<dbReference type="PANTHER" id="PTHR35004:SF6">
    <property type="entry name" value="TRANSPOSASE"/>
    <property type="match status" value="1"/>
</dbReference>
<feature type="compositionally biased region" description="Basic and acidic residues" evidence="4">
    <location>
        <begin position="42"/>
        <end position="60"/>
    </location>
</feature>
<dbReference type="STRING" id="188937.MA_1051"/>
<dbReference type="GO" id="GO:0000150">
    <property type="term" value="F:DNA strand exchange activity"/>
    <property type="evidence" value="ECO:0007669"/>
    <property type="project" value="InterPro"/>
</dbReference>
<name>Q8TRW6_METAC</name>
<dbReference type="GO" id="GO:0032196">
    <property type="term" value="P:transposition"/>
    <property type="evidence" value="ECO:0007669"/>
    <property type="project" value="UniProtKB-KW"/>
</dbReference>
<feature type="domain" description="HTH IS21-type" evidence="5">
    <location>
        <begin position="5"/>
        <end position="67"/>
    </location>
</feature>
<keyword evidence="1" id="KW-0815">Transposition</keyword>
<feature type="region of interest" description="Disordered" evidence="4">
    <location>
        <begin position="38"/>
        <end position="60"/>
    </location>
</feature>
<evidence type="ECO:0000256" key="2">
    <source>
        <dbReference type="ARBA" id="ARBA00023125"/>
    </source>
</evidence>
<sequence>MLKTEEWLLIRDLYSQGFSISEISRRTGYARETVRKYLKKKTAPEPQKRPPKPSKLDPFKPYIQEKLKEGPYTAVRLYREIKEMGFDGGKTIVKDFVREVRPKQGVPAVLRYETKPGVQAQVDWAEMEQLRLMER</sequence>
<organism evidence="6 7">
    <name type="scientific">Methanosarcina acetivorans (strain ATCC 35395 / DSM 2834 / JCM 12185 / C2A)</name>
    <dbReference type="NCBI Taxonomy" id="188937"/>
    <lineage>
        <taxon>Archaea</taxon>
        <taxon>Methanobacteriati</taxon>
        <taxon>Methanobacteriota</taxon>
        <taxon>Stenosarchaea group</taxon>
        <taxon>Methanomicrobia</taxon>
        <taxon>Methanosarcinales</taxon>
        <taxon>Methanosarcinaceae</taxon>
        <taxon>Methanosarcina</taxon>
    </lineage>
</organism>
<evidence type="ECO:0000256" key="3">
    <source>
        <dbReference type="ARBA" id="ARBA00023172"/>
    </source>
</evidence>
<evidence type="ECO:0000313" key="7">
    <source>
        <dbReference type="Proteomes" id="UP000002487"/>
    </source>
</evidence>
<accession>Q8TRW6</accession>
<keyword evidence="7" id="KW-1185">Reference proteome</keyword>
<evidence type="ECO:0000256" key="4">
    <source>
        <dbReference type="SAM" id="MobiDB-lite"/>
    </source>
</evidence>
<proteinExistence type="predicted"/>
<evidence type="ECO:0000313" key="6">
    <source>
        <dbReference type="EMBL" id="AAM04477.1"/>
    </source>
</evidence>
<dbReference type="PhylomeDB" id="Q8TRW6"/>
<dbReference type="EMBL" id="AE010299">
    <property type="protein sequence ID" value="AAM04477.1"/>
    <property type="molecule type" value="Genomic_DNA"/>
</dbReference>
<dbReference type="SUPFAM" id="SSF46689">
    <property type="entry name" value="Homeodomain-like"/>
    <property type="match status" value="1"/>
</dbReference>
<dbReference type="InParanoid" id="Q8TRW6"/>
<dbReference type="KEGG" id="mac:MA_1051"/>
<dbReference type="AlphaFoldDB" id="Q8TRW6"/>
<dbReference type="EnsemblBacteria" id="AAM04477">
    <property type="protein sequence ID" value="AAM04477"/>
    <property type="gene ID" value="MA_1051"/>
</dbReference>
<dbReference type="PANTHER" id="PTHR35004">
    <property type="entry name" value="TRANSPOSASE RV3428C-RELATED"/>
    <property type="match status" value="1"/>
</dbReference>
<dbReference type="GO" id="GO:0003677">
    <property type="term" value="F:DNA binding"/>
    <property type="evidence" value="ECO:0007669"/>
    <property type="project" value="UniProtKB-KW"/>
</dbReference>
<reference evidence="6 7" key="1">
    <citation type="journal article" date="2002" name="Genome Res.">
        <title>The genome of Methanosarcina acetivorans reveals extensive metabolic and physiological diversity.</title>
        <authorList>
            <person name="Galagan J.E."/>
            <person name="Nusbaum C."/>
            <person name="Roy A."/>
            <person name="Endrizzi M.G."/>
            <person name="Macdonald P."/>
            <person name="FitzHugh W."/>
            <person name="Calvo S."/>
            <person name="Engels R."/>
            <person name="Smirnov S."/>
            <person name="Atnoor D."/>
            <person name="Brown A."/>
            <person name="Allen N."/>
            <person name="Naylor J."/>
            <person name="Stange-Thomann N."/>
            <person name="DeArellano K."/>
            <person name="Johnson R."/>
            <person name="Linton L."/>
            <person name="McEwan P."/>
            <person name="McKernan K."/>
            <person name="Talamas J."/>
            <person name="Tirrell A."/>
            <person name="Ye W."/>
            <person name="Zimmer A."/>
            <person name="Barber R.D."/>
            <person name="Cann I."/>
            <person name="Graham D.E."/>
            <person name="Grahame D.A."/>
            <person name="Guss A."/>
            <person name="Hedderich R."/>
            <person name="Ingram-Smith C."/>
            <person name="Kuettner C.H."/>
            <person name="Krzycki J.A."/>
            <person name="Leigh J.A."/>
            <person name="Li W."/>
            <person name="Liu J."/>
            <person name="Mukhopadhyay B."/>
            <person name="Reeve J.N."/>
            <person name="Smith K."/>
            <person name="Springer T.A."/>
            <person name="Umayam L.A."/>
            <person name="White O."/>
            <person name="White R.H."/>
            <person name="de Macario E.C."/>
            <person name="Ferry J.G."/>
            <person name="Jarrell K.F."/>
            <person name="Jing H."/>
            <person name="Macario A.J.L."/>
            <person name="Paulsen I."/>
            <person name="Pritchett M."/>
            <person name="Sowers K.R."/>
            <person name="Swanson R.V."/>
            <person name="Zinder S.H."/>
            <person name="Lander E."/>
            <person name="Metcalf W.W."/>
            <person name="Birren B."/>
        </authorList>
    </citation>
    <scope>NUCLEOTIDE SEQUENCE [LARGE SCALE GENOMIC DNA]</scope>
    <source>
        <strain evidence="7">ATCC 35395 / DSM 2834 / JCM 12185 / C2A</strain>
    </source>
</reference>
<dbReference type="InterPro" id="IPR006120">
    <property type="entry name" value="Resolvase_HTH_dom"/>
</dbReference>
<evidence type="ECO:0000259" key="5">
    <source>
        <dbReference type="PROSITE" id="PS50531"/>
    </source>
</evidence>
<evidence type="ECO:0000256" key="1">
    <source>
        <dbReference type="ARBA" id="ARBA00022578"/>
    </source>
</evidence>
<dbReference type="PROSITE" id="PS50531">
    <property type="entry name" value="HTH_IS21"/>
    <property type="match status" value="1"/>
</dbReference>
<dbReference type="Gene3D" id="1.10.10.60">
    <property type="entry name" value="Homeodomain-like"/>
    <property type="match status" value="1"/>
</dbReference>
<gene>
    <name evidence="6" type="ordered locus">MA_1051</name>
</gene>
<dbReference type="InterPro" id="IPR017894">
    <property type="entry name" value="HTH_IS21_transposase_type"/>
</dbReference>
<dbReference type="Proteomes" id="UP000002487">
    <property type="component" value="Chromosome"/>
</dbReference>
<keyword evidence="2" id="KW-0238">DNA-binding</keyword>
<dbReference type="Pfam" id="PF02796">
    <property type="entry name" value="HTH_7"/>
    <property type="match status" value="1"/>
</dbReference>